<evidence type="ECO:0000313" key="3">
    <source>
        <dbReference type="WBParaSite" id="HPBE_0002160101-mRNA-1"/>
    </source>
</evidence>
<keyword evidence="2" id="KW-1185">Reference proteome</keyword>
<evidence type="ECO:0000313" key="2">
    <source>
        <dbReference type="Proteomes" id="UP000050761"/>
    </source>
</evidence>
<dbReference type="Proteomes" id="UP000050761">
    <property type="component" value="Unassembled WGS sequence"/>
</dbReference>
<protein>
    <submittedName>
        <fullName evidence="3">Acyl-CoA dehydrogenase</fullName>
    </submittedName>
</protein>
<dbReference type="WBParaSite" id="HPBE_0002160101-mRNA-1">
    <property type="protein sequence ID" value="HPBE_0002160101-mRNA-1"/>
    <property type="gene ID" value="HPBE_0002160101"/>
</dbReference>
<accession>A0A3P8G6Z3</accession>
<name>A0A183GGK0_HELPZ</name>
<reference evidence="3" key="2">
    <citation type="submission" date="2019-09" db="UniProtKB">
        <authorList>
            <consortium name="WormBaseParasite"/>
        </authorList>
    </citation>
    <scope>IDENTIFICATION</scope>
</reference>
<sequence length="54" mass="5722">MSFSPAKVASIPLAEFGVPGGNEAPTCEEKKIARFVATLRDRASVDVETDENLG</sequence>
<dbReference type="EMBL" id="UZAH01033157">
    <property type="protein sequence ID" value="VDP26776.1"/>
    <property type="molecule type" value="Genomic_DNA"/>
</dbReference>
<accession>A0A183GGK0</accession>
<organism evidence="2 3">
    <name type="scientific">Heligmosomoides polygyrus</name>
    <name type="common">Parasitic roundworm</name>
    <dbReference type="NCBI Taxonomy" id="6339"/>
    <lineage>
        <taxon>Eukaryota</taxon>
        <taxon>Metazoa</taxon>
        <taxon>Ecdysozoa</taxon>
        <taxon>Nematoda</taxon>
        <taxon>Chromadorea</taxon>
        <taxon>Rhabditida</taxon>
        <taxon>Rhabditina</taxon>
        <taxon>Rhabditomorpha</taxon>
        <taxon>Strongyloidea</taxon>
        <taxon>Heligmosomidae</taxon>
        <taxon>Heligmosomoides</taxon>
    </lineage>
</organism>
<reference evidence="1 2" key="1">
    <citation type="submission" date="2018-11" db="EMBL/GenBank/DDBJ databases">
        <authorList>
            <consortium name="Pathogen Informatics"/>
        </authorList>
    </citation>
    <scope>NUCLEOTIDE SEQUENCE [LARGE SCALE GENOMIC DNA]</scope>
</reference>
<gene>
    <name evidence="1" type="ORF">HPBE_LOCUS21600</name>
</gene>
<evidence type="ECO:0000313" key="1">
    <source>
        <dbReference type="EMBL" id="VDP26776.1"/>
    </source>
</evidence>
<dbReference type="AlphaFoldDB" id="A0A183GGK0"/>
<proteinExistence type="predicted"/>